<organism evidence="1 2">
    <name type="scientific">Pieris brassicae</name>
    <name type="common">White butterfly</name>
    <name type="synonym">Large white butterfly</name>
    <dbReference type="NCBI Taxonomy" id="7116"/>
    <lineage>
        <taxon>Eukaryota</taxon>
        <taxon>Metazoa</taxon>
        <taxon>Ecdysozoa</taxon>
        <taxon>Arthropoda</taxon>
        <taxon>Hexapoda</taxon>
        <taxon>Insecta</taxon>
        <taxon>Pterygota</taxon>
        <taxon>Neoptera</taxon>
        <taxon>Endopterygota</taxon>
        <taxon>Lepidoptera</taxon>
        <taxon>Glossata</taxon>
        <taxon>Ditrysia</taxon>
        <taxon>Papilionoidea</taxon>
        <taxon>Pieridae</taxon>
        <taxon>Pierinae</taxon>
        <taxon>Pieris</taxon>
    </lineage>
</organism>
<name>A0A9P0XHQ9_PIEBR</name>
<comment type="caution">
    <text evidence="1">The sequence shown here is derived from an EMBL/GenBank/DDBJ whole genome shotgun (WGS) entry which is preliminary data.</text>
</comment>
<evidence type="ECO:0000313" key="2">
    <source>
        <dbReference type="Proteomes" id="UP001152562"/>
    </source>
</evidence>
<proteinExistence type="predicted"/>
<protein>
    <submittedName>
        <fullName evidence="1">Uncharacterized protein</fullName>
    </submittedName>
</protein>
<keyword evidence="2" id="KW-1185">Reference proteome</keyword>
<accession>A0A9P0XHQ9</accession>
<dbReference type="AlphaFoldDB" id="A0A9P0XHQ9"/>
<dbReference type="EMBL" id="CALOZG010000085">
    <property type="protein sequence ID" value="CAH4036894.1"/>
    <property type="molecule type" value="Genomic_DNA"/>
</dbReference>
<dbReference type="Proteomes" id="UP001152562">
    <property type="component" value="Unassembled WGS sequence"/>
</dbReference>
<gene>
    <name evidence="1" type="ORF">PIBRA_LOCUS12636</name>
</gene>
<evidence type="ECO:0000313" key="1">
    <source>
        <dbReference type="EMBL" id="CAH4036894.1"/>
    </source>
</evidence>
<sequence>MSSTLRARLSIERSTHLIVTDETRSTPLAIYYHTHLMPLLQATRALRHLPLILPQTHLVGSRTSLKHSRPWAPALCQAPPTAGVHHRITGTAGHACPVSADCGVHLHAPPTIVVFDSGRLQGASSLSRRQRGASPFSADCGCIFTLRRLLLCRTPADCRVRLHYPAGSGVHLHSPPTAGVHLHSPPTAGYISRLRQLRSASTALSTAGCIFRPHPLPE</sequence>
<reference evidence="1" key="1">
    <citation type="submission" date="2022-05" db="EMBL/GenBank/DDBJ databases">
        <authorList>
            <person name="Okamura Y."/>
        </authorList>
    </citation>
    <scope>NUCLEOTIDE SEQUENCE</scope>
</reference>